<evidence type="ECO:0008006" key="4">
    <source>
        <dbReference type="Google" id="ProtNLM"/>
    </source>
</evidence>
<evidence type="ECO:0000313" key="2">
    <source>
        <dbReference type="EMBL" id="GAA2173088.1"/>
    </source>
</evidence>
<dbReference type="SUPFAM" id="SSF55961">
    <property type="entry name" value="Bet v1-like"/>
    <property type="match status" value="1"/>
</dbReference>
<dbReference type="EMBL" id="BAAAQT010000005">
    <property type="protein sequence ID" value="GAA2173088.1"/>
    <property type="molecule type" value="Genomic_DNA"/>
</dbReference>
<dbReference type="Proteomes" id="UP001501599">
    <property type="component" value="Unassembled WGS sequence"/>
</dbReference>
<comment type="caution">
    <text evidence="2">The sequence shown here is derived from an EMBL/GenBank/DDBJ whole genome shotgun (WGS) entry which is preliminary data.</text>
</comment>
<dbReference type="InterPro" id="IPR019587">
    <property type="entry name" value="Polyketide_cyclase/dehydratase"/>
</dbReference>
<dbReference type="RefSeq" id="WP_344341973.1">
    <property type="nucleotide sequence ID" value="NZ_BAAAQT010000005.1"/>
</dbReference>
<dbReference type="InterPro" id="IPR023393">
    <property type="entry name" value="START-like_dom_sf"/>
</dbReference>
<gene>
    <name evidence="2" type="ORF">GCM10009846_13600</name>
</gene>
<keyword evidence="3" id="KW-1185">Reference proteome</keyword>
<proteinExistence type="predicted"/>
<evidence type="ECO:0000313" key="3">
    <source>
        <dbReference type="Proteomes" id="UP001501599"/>
    </source>
</evidence>
<reference evidence="2 3" key="1">
    <citation type="journal article" date="2019" name="Int. J. Syst. Evol. Microbiol.">
        <title>The Global Catalogue of Microorganisms (GCM) 10K type strain sequencing project: providing services to taxonomists for standard genome sequencing and annotation.</title>
        <authorList>
            <consortium name="The Broad Institute Genomics Platform"/>
            <consortium name="The Broad Institute Genome Sequencing Center for Infectious Disease"/>
            <person name="Wu L."/>
            <person name="Ma J."/>
        </authorList>
    </citation>
    <scope>NUCLEOTIDE SEQUENCE [LARGE SCALE GENOMIC DNA]</scope>
    <source>
        <strain evidence="2 3">JCM 16026</strain>
    </source>
</reference>
<accession>A0ABN3APF5</accession>
<evidence type="ECO:0000256" key="1">
    <source>
        <dbReference type="SAM" id="MobiDB-lite"/>
    </source>
</evidence>
<organism evidence="2 3">
    <name type="scientific">Agrococcus versicolor</name>
    <dbReference type="NCBI Taxonomy" id="501482"/>
    <lineage>
        <taxon>Bacteria</taxon>
        <taxon>Bacillati</taxon>
        <taxon>Actinomycetota</taxon>
        <taxon>Actinomycetes</taxon>
        <taxon>Micrococcales</taxon>
        <taxon>Microbacteriaceae</taxon>
        <taxon>Agrococcus</taxon>
    </lineage>
</organism>
<dbReference type="Gene3D" id="3.30.530.20">
    <property type="match status" value="1"/>
</dbReference>
<sequence>MGGRGIYVEASIRAAIADVWERTQDTDDHPRWDVRFSSITPTATDGDGQRFTYTRRIPFHTVDGVGISIGERSSSDGARTSALRFATDDPLSPIRSGRGYWRYVPDGDRVRFITGYDFEPGMGRLIDVVARPLLGWATAWSFDRLRIWLERGEEPERWPLRSVLWIWRRDRPRAGRCLRAPAGGRRSDDQLRDAPASLARLADPNDHEGAA</sequence>
<feature type="region of interest" description="Disordered" evidence="1">
    <location>
        <begin position="178"/>
        <end position="211"/>
    </location>
</feature>
<dbReference type="Pfam" id="PF10604">
    <property type="entry name" value="Polyketide_cyc2"/>
    <property type="match status" value="1"/>
</dbReference>
<name>A0ABN3APF5_9MICO</name>
<protein>
    <recommendedName>
        <fullName evidence="4">SRPBCC family protein</fullName>
    </recommendedName>
</protein>